<evidence type="ECO:0000256" key="4">
    <source>
        <dbReference type="ARBA" id="ARBA00022946"/>
    </source>
</evidence>
<evidence type="ECO:0000256" key="1">
    <source>
        <dbReference type="ARBA" id="ARBA00004370"/>
    </source>
</evidence>
<keyword evidence="4" id="KW-0809">Transit peptide</keyword>
<keyword evidence="8" id="KW-1185">Reference proteome</keyword>
<dbReference type="InterPro" id="IPR006885">
    <property type="entry name" value="NADH_UbQ_FeS_4_mit-like"/>
</dbReference>
<evidence type="ECO:0000256" key="6">
    <source>
        <dbReference type="ARBA" id="ARBA00023136"/>
    </source>
</evidence>
<accession>A0ABW2KQ16</accession>
<reference evidence="8" key="1">
    <citation type="journal article" date="2019" name="Int. J. Syst. Evol. Microbiol.">
        <title>The Global Catalogue of Microorganisms (GCM) 10K type strain sequencing project: providing services to taxonomists for standard genome sequencing and annotation.</title>
        <authorList>
            <consortium name="The Broad Institute Genomics Platform"/>
            <consortium name="The Broad Institute Genome Sequencing Center for Infectious Disease"/>
            <person name="Wu L."/>
            <person name="Ma J."/>
        </authorList>
    </citation>
    <scope>NUCLEOTIDE SEQUENCE [LARGE SCALE GENOMIC DNA]</scope>
    <source>
        <strain evidence="8">CGMCC 1.16275</strain>
    </source>
</reference>
<proteinExistence type="predicted"/>
<dbReference type="Pfam" id="PF04800">
    <property type="entry name" value="NDUS4"/>
    <property type="match status" value="1"/>
</dbReference>
<keyword evidence="3" id="KW-0679">Respiratory chain</keyword>
<evidence type="ECO:0000256" key="5">
    <source>
        <dbReference type="ARBA" id="ARBA00022982"/>
    </source>
</evidence>
<comment type="caution">
    <text evidence="7">The sequence shown here is derived from an EMBL/GenBank/DDBJ whole genome shotgun (WGS) entry which is preliminary data.</text>
</comment>
<dbReference type="RefSeq" id="WP_377356129.1">
    <property type="nucleotide sequence ID" value="NZ_JBHTCM010000004.1"/>
</dbReference>
<dbReference type="Proteomes" id="UP001596456">
    <property type="component" value="Unassembled WGS sequence"/>
</dbReference>
<dbReference type="Gene3D" id="3.30.160.190">
    <property type="entry name" value="atu1810 like domain"/>
    <property type="match status" value="1"/>
</dbReference>
<evidence type="ECO:0000313" key="7">
    <source>
        <dbReference type="EMBL" id="MFC7331998.1"/>
    </source>
</evidence>
<keyword evidence="6" id="KW-0472">Membrane</keyword>
<dbReference type="PANTHER" id="PTHR12219:SF8">
    <property type="entry name" value="NADH DEHYDROGENASE [UBIQUINONE] IRON-SULFUR PROTEIN 4, MITOCHONDRIAL"/>
    <property type="match status" value="1"/>
</dbReference>
<sequence length="101" mass="11696">MKVRIYQPSKTTMQSGRAKTNGWLLEYEIETPRRAEPLMGWISSGDTLNQVRLRFDSKEAAIAFAEKKGWTCDVAESHTRRVTPKSYADNFRSDRPRIGRF</sequence>
<dbReference type="PANTHER" id="PTHR12219">
    <property type="entry name" value="NADH-UBIQUINONE OXIDOREDUCTASE"/>
    <property type="match status" value="1"/>
</dbReference>
<protein>
    <submittedName>
        <fullName evidence="7">ETC complex I subunit</fullName>
    </submittedName>
</protein>
<dbReference type="InterPro" id="IPR038532">
    <property type="entry name" value="NDUFS4-like_sf"/>
</dbReference>
<keyword evidence="2" id="KW-0813">Transport</keyword>
<comment type="subcellular location">
    <subcellularLocation>
        <location evidence="1">Membrane</location>
    </subcellularLocation>
</comment>
<evidence type="ECO:0000256" key="2">
    <source>
        <dbReference type="ARBA" id="ARBA00022448"/>
    </source>
</evidence>
<name>A0ABW2KQ16_9PROT</name>
<keyword evidence="5" id="KW-0249">Electron transport</keyword>
<dbReference type="EMBL" id="JBHTCM010000004">
    <property type="protein sequence ID" value="MFC7331998.1"/>
    <property type="molecule type" value="Genomic_DNA"/>
</dbReference>
<organism evidence="7 8">
    <name type="scientific">Rhodocista pekingensis</name>
    <dbReference type="NCBI Taxonomy" id="201185"/>
    <lineage>
        <taxon>Bacteria</taxon>
        <taxon>Pseudomonadati</taxon>
        <taxon>Pseudomonadota</taxon>
        <taxon>Alphaproteobacteria</taxon>
        <taxon>Rhodospirillales</taxon>
        <taxon>Azospirillaceae</taxon>
        <taxon>Rhodocista</taxon>
    </lineage>
</organism>
<evidence type="ECO:0000313" key="8">
    <source>
        <dbReference type="Proteomes" id="UP001596456"/>
    </source>
</evidence>
<evidence type="ECO:0000256" key="3">
    <source>
        <dbReference type="ARBA" id="ARBA00022660"/>
    </source>
</evidence>
<gene>
    <name evidence="7" type="ORF">ACFQPS_02380</name>
</gene>